<evidence type="ECO:0000313" key="2">
    <source>
        <dbReference type="EMBL" id="CAB4538836.1"/>
    </source>
</evidence>
<keyword evidence="1" id="KW-0472">Membrane</keyword>
<keyword evidence="1" id="KW-0812">Transmembrane</keyword>
<proteinExistence type="predicted"/>
<name>A0A6J6BIK7_9ZZZZ</name>
<dbReference type="AlphaFoldDB" id="A0A6J6BIK7"/>
<dbReference type="EMBL" id="CAFBRX010000037">
    <property type="protein sequence ID" value="CAB5117707.1"/>
    <property type="molecule type" value="Genomic_DNA"/>
</dbReference>
<accession>A0A6J6BIK7</accession>
<feature type="transmembrane region" description="Helical" evidence="1">
    <location>
        <begin position="37"/>
        <end position="56"/>
    </location>
</feature>
<organism evidence="2">
    <name type="scientific">freshwater metagenome</name>
    <dbReference type="NCBI Taxonomy" id="449393"/>
    <lineage>
        <taxon>unclassified sequences</taxon>
        <taxon>metagenomes</taxon>
        <taxon>ecological metagenomes</taxon>
    </lineage>
</organism>
<feature type="transmembrane region" description="Helical" evidence="1">
    <location>
        <begin position="6"/>
        <end position="25"/>
    </location>
</feature>
<keyword evidence="1" id="KW-1133">Transmembrane helix</keyword>
<dbReference type="EMBL" id="CAEZSL010000042">
    <property type="protein sequence ID" value="CAB4538836.1"/>
    <property type="molecule type" value="Genomic_DNA"/>
</dbReference>
<evidence type="ECO:0000256" key="1">
    <source>
        <dbReference type="SAM" id="Phobius"/>
    </source>
</evidence>
<evidence type="ECO:0000313" key="3">
    <source>
        <dbReference type="EMBL" id="CAB5117707.1"/>
    </source>
</evidence>
<sequence length="91" mass="9361">MEDLAILGAVIICSVIVLGFLAILALRASSGSFLRRLIGLVIGLLAAVAGAFLALLKIGIGLRAVGGVVFILGVLAVVNNLRRGRTNHNSQ</sequence>
<reference evidence="2" key="1">
    <citation type="submission" date="2020-05" db="EMBL/GenBank/DDBJ databases">
        <authorList>
            <person name="Chiriac C."/>
            <person name="Salcher M."/>
            <person name="Ghai R."/>
            <person name="Kavagutti S V."/>
        </authorList>
    </citation>
    <scope>NUCLEOTIDE SEQUENCE</scope>
</reference>
<gene>
    <name evidence="2" type="ORF">UFOPK1421_00525</name>
    <name evidence="3" type="ORF">UFOPK4422_00509</name>
</gene>
<protein>
    <submittedName>
        <fullName evidence="2">Unannotated protein</fullName>
    </submittedName>
</protein>
<feature type="transmembrane region" description="Helical" evidence="1">
    <location>
        <begin position="62"/>
        <end position="81"/>
    </location>
</feature>